<feature type="short sequence motif" description="GXSXG" evidence="4">
    <location>
        <begin position="419"/>
        <end position="423"/>
    </location>
</feature>
<protein>
    <submittedName>
        <fullName evidence="8">Calcium-independent phospholipase A2-gamma</fullName>
    </submittedName>
</protein>
<dbReference type="InterPro" id="IPR045217">
    <property type="entry name" value="PNPLA8-like"/>
</dbReference>
<gene>
    <name evidence="8" type="primary">pnpla8</name>
</gene>
<evidence type="ECO:0000256" key="2">
    <source>
        <dbReference type="ARBA" id="ARBA00022963"/>
    </source>
</evidence>
<feature type="region of interest" description="Disordered" evidence="5">
    <location>
        <begin position="54"/>
        <end position="98"/>
    </location>
</feature>
<dbReference type="CDD" id="cd07211">
    <property type="entry name" value="Pat_PNPLA8"/>
    <property type="match status" value="1"/>
</dbReference>
<dbReference type="InParanoid" id="A0A6J2VBR5"/>
<feature type="compositionally biased region" description="Polar residues" evidence="5">
    <location>
        <begin position="173"/>
        <end position="191"/>
    </location>
</feature>
<proteinExistence type="predicted"/>
<dbReference type="Pfam" id="PF01734">
    <property type="entry name" value="Patatin"/>
    <property type="match status" value="1"/>
</dbReference>
<dbReference type="Gene3D" id="3.40.1090.10">
    <property type="entry name" value="Cytosolic phospholipase A2 catalytic domain"/>
    <property type="match status" value="1"/>
</dbReference>
<evidence type="ECO:0000313" key="8">
    <source>
        <dbReference type="RefSeq" id="XP_030629223.1"/>
    </source>
</evidence>
<evidence type="ECO:0000256" key="3">
    <source>
        <dbReference type="ARBA" id="ARBA00023098"/>
    </source>
</evidence>
<sequence length="720" mass="79050">MSRIKSTLDTVTKAVSGTVNTDLLSKITRLKPSATHVGKGMEVKVECSAAEAGSVITMTTPEQQSSKEEQKEKEDHKDTVKPRPSPATSSLNSSSTVAKQTLQRFQPAAFSTNMDETYTHLAEHVNTYFGSNSLDEKKSETCNGDCLSSTPGPSHSYSDGTRDHAPVLVPASQKASADTPQASADQAQPVTSAPPPNTPIPESDISATPTPPRKGISHYLSYSRPSVQAFVGSYISPLVPKFRADSKSVTADKDKPPAPGQTVSQAGTSTEEKAKKKAEEKAQRLAQREKIIARVSVDNRTRALVQALQRVTDVKVTISRVEELSFHLLEFPETRGVAVKEKIIPCLLRLRQARNESLQAVVRQALALIGYSDPVKGRGIRVLSIDGGGTRGLVALQTLHKLESLTGKPIHQLFDYICGVSTGAILAFMLGVFQIPLDECEEMYRKLGSDVFKQNVIVGTVKMGWSHAFYDSEIWENILKERMGSGLMVDTAKNPHCPKVAAVSTIVSRGLPLKAYVFRNYNFLPGVRSHYLGGCQHKLWQAIRASSAAPGYFQEFLLGNDLHQDGGLLINNPTALAIHECKCLWPNTPVQCVVSLGTGRYETGSKNSATYTSLRTKLTNVISSATDTEEVHTMLDALLPPDTYFRINPFMSEDIPLDESRREKLNFLQAEGRRYLERNESKLQKAASVLSQEKSAIQRLAEWVRLKADMYDGFPFRSKL</sequence>
<dbReference type="PANTHER" id="PTHR24185">
    <property type="entry name" value="CALCIUM-INDEPENDENT PHOSPHOLIPASE A2-GAMMA"/>
    <property type="match status" value="1"/>
</dbReference>
<feature type="region of interest" description="Disordered" evidence="5">
    <location>
        <begin position="135"/>
        <end position="212"/>
    </location>
</feature>
<dbReference type="InterPro" id="IPR002641">
    <property type="entry name" value="PNPLA_dom"/>
</dbReference>
<evidence type="ECO:0000313" key="7">
    <source>
        <dbReference type="Proteomes" id="UP000504632"/>
    </source>
</evidence>
<dbReference type="PROSITE" id="PS51635">
    <property type="entry name" value="PNPLA"/>
    <property type="match status" value="1"/>
</dbReference>
<dbReference type="OrthoDB" id="630895at2759"/>
<dbReference type="GeneID" id="115811241"/>
<dbReference type="InterPro" id="IPR016035">
    <property type="entry name" value="Acyl_Trfase/lysoPLipase"/>
</dbReference>
<dbReference type="GO" id="GO:0016020">
    <property type="term" value="C:membrane"/>
    <property type="evidence" value="ECO:0007669"/>
    <property type="project" value="TreeGrafter"/>
</dbReference>
<feature type="compositionally biased region" description="Polar residues" evidence="5">
    <location>
        <begin position="146"/>
        <end position="159"/>
    </location>
</feature>
<dbReference type="RefSeq" id="XP_030629223.1">
    <property type="nucleotide sequence ID" value="XM_030773363.1"/>
</dbReference>
<feature type="region of interest" description="Disordered" evidence="5">
    <location>
        <begin position="247"/>
        <end position="274"/>
    </location>
</feature>
<feature type="active site" description="Proton acceptor" evidence="4">
    <location>
        <position position="565"/>
    </location>
</feature>
<keyword evidence="3 4" id="KW-0443">Lipid metabolism</keyword>
<evidence type="ECO:0000256" key="1">
    <source>
        <dbReference type="ARBA" id="ARBA00022801"/>
    </source>
</evidence>
<feature type="compositionally biased region" description="Basic and acidic residues" evidence="5">
    <location>
        <begin position="65"/>
        <end position="81"/>
    </location>
</feature>
<dbReference type="CTD" id="50640"/>
<accession>A0A6J2VBR5</accession>
<dbReference type="GO" id="GO:0047499">
    <property type="term" value="F:calcium-independent phospholipase A2 activity"/>
    <property type="evidence" value="ECO:0007669"/>
    <property type="project" value="TreeGrafter"/>
</dbReference>
<evidence type="ECO:0000259" key="6">
    <source>
        <dbReference type="PROSITE" id="PS51635"/>
    </source>
</evidence>
<feature type="active site" description="Nucleophile" evidence="4">
    <location>
        <position position="421"/>
    </location>
</feature>
<feature type="compositionally biased region" description="Basic and acidic residues" evidence="5">
    <location>
        <begin position="247"/>
        <end position="256"/>
    </location>
</feature>
<evidence type="ECO:0000256" key="4">
    <source>
        <dbReference type="PROSITE-ProRule" id="PRU01161"/>
    </source>
</evidence>
<dbReference type="GO" id="GO:0016042">
    <property type="term" value="P:lipid catabolic process"/>
    <property type="evidence" value="ECO:0007669"/>
    <property type="project" value="UniProtKB-UniRule"/>
</dbReference>
<feature type="compositionally biased region" description="Low complexity" evidence="5">
    <location>
        <begin position="86"/>
        <end position="96"/>
    </location>
</feature>
<name>A0A6J2VBR5_CHACN</name>
<dbReference type="PANTHER" id="PTHR24185:SF1">
    <property type="entry name" value="CALCIUM-INDEPENDENT PHOSPHOLIPASE A2-GAMMA"/>
    <property type="match status" value="1"/>
</dbReference>
<feature type="domain" description="PNPLA" evidence="6">
    <location>
        <begin position="383"/>
        <end position="578"/>
    </location>
</feature>
<dbReference type="AlphaFoldDB" id="A0A6J2VBR5"/>
<organism evidence="7 8">
    <name type="scientific">Chanos chanos</name>
    <name type="common">Milkfish</name>
    <name type="synonym">Mugil chanos</name>
    <dbReference type="NCBI Taxonomy" id="29144"/>
    <lineage>
        <taxon>Eukaryota</taxon>
        <taxon>Metazoa</taxon>
        <taxon>Chordata</taxon>
        <taxon>Craniata</taxon>
        <taxon>Vertebrata</taxon>
        <taxon>Euteleostomi</taxon>
        <taxon>Actinopterygii</taxon>
        <taxon>Neopterygii</taxon>
        <taxon>Teleostei</taxon>
        <taxon>Ostariophysi</taxon>
        <taxon>Gonorynchiformes</taxon>
        <taxon>Chanidae</taxon>
        <taxon>Chanos</taxon>
    </lineage>
</organism>
<dbReference type="GO" id="GO:0019369">
    <property type="term" value="P:arachidonate metabolic process"/>
    <property type="evidence" value="ECO:0007669"/>
    <property type="project" value="TreeGrafter"/>
</dbReference>
<keyword evidence="7" id="KW-1185">Reference proteome</keyword>
<evidence type="ECO:0000256" key="5">
    <source>
        <dbReference type="SAM" id="MobiDB-lite"/>
    </source>
</evidence>
<dbReference type="SUPFAM" id="SSF52151">
    <property type="entry name" value="FabD/lysophospholipase-like"/>
    <property type="match status" value="1"/>
</dbReference>
<keyword evidence="2 4" id="KW-0442">Lipid degradation</keyword>
<reference evidence="8" key="1">
    <citation type="submission" date="2025-08" db="UniProtKB">
        <authorList>
            <consortium name="RefSeq"/>
        </authorList>
    </citation>
    <scope>IDENTIFICATION</scope>
</reference>
<feature type="short sequence motif" description="DGA/G" evidence="4">
    <location>
        <begin position="565"/>
        <end position="567"/>
    </location>
</feature>
<feature type="short sequence motif" description="GXGXXG" evidence="4">
    <location>
        <begin position="387"/>
        <end position="392"/>
    </location>
</feature>
<dbReference type="Proteomes" id="UP000504632">
    <property type="component" value="Chromosome 1"/>
</dbReference>
<keyword evidence="1 4" id="KW-0378">Hydrolase</keyword>